<accession>A0A2S7XTI5</accession>
<name>A0A2S7XTI5_9GAMM</name>
<evidence type="ECO:0000313" key="1">
    <source>
        <dbReference type="EMBL" id="PQJ96722.1"/>
    </source>
</evidence>
<keyword evidence="2" id="KW-1185">Reference proteome</keyword>
<dbReference type="Gene3D" id="3.40.1730.10">
    <property type="entry name" value="pa0076 domain"/>
    <property type="match status" value="1"/>
</dbReference>
<dbReference type="OrthoDB" id="9801841at2"/>
<dbReference type="AlphaFoldDB" id="A0A2S7XTI5"/>
<reference evidence="1 2" key="1">
    <citation type="submission" date="2018-01" db="EMBL/GenBank/DDBJ databases">
        <title>The complete genome sequence of Chromatium okenii LaCa, a purple sulfur bacterium with a turbulent life.</title>
        <authorList>
            <person name="Luedin S.M."/>
            <person name="Liechti N."/>
            <person name="Storelli N."/>
            <person name="Danza F."/>
            <person name="Wittwer M."/>
            <person name="Pothier J.F."/>
            <person name="Tonolla M.A."/>
        </authorList>
    </citation>
    <scope>NUCLEOTIDE SEQUENCE [LARGE SCALE GENOMIC DNA]</scope>
    <source>
        <strain evidence="1 2">LaCa</strain>
    </source>
</reference>
<comment type="caution">
    <text evidence="1">The sequence shown here is derived from an EMBL/GenBank/DDBJ whole genome shotgun (WGS) entry which is preliminary data.</text>
</comment>
<dbReference type="InterPro" id="IPR038225">
    <property type="entry name" value="TagF_sf"/>
</dbReference>
<dbReference type="InterPro" id="IPR017748">
    <property type="entry name" value="TagF"/>
</dbReference>
<protein>
    <submittedName>
        <fullName evidence="1">Type VI secretion system-associated protein TagF</fullName>
    </submittedName>
</protein>
<dbReference type="EMBL" id="PPGH01000034">
    <property type="protein sequence ID" value="PQJ96722.1"/>
    <property type="molecule type" value="Genomic_DNA"/>
</dbReference>
<sequence>MCQPGFYGKLPELGDFVQRRLPSTFIQPWDQWLRESLASSRAQLGEQWLDVYLVSPLWRFVLTPGVVGQLAWAGVLMPSVDRVGRYFPLTIASQLDSAIDCFDCFCSAEDWFTRAEAVALMGLQEGCDLATFDAQVLALGSAQWSVGSGQSGQFGSRWRSSSAEFCYPELPPPAQFRVLLAGG</sequence>
<organism evidence="1 2">
    <name type="scientific">Chromatium okenii</name>
    <dbReference type="NCBI Taxonomy" id="61644"/>
    <lineage>
        <taxon>Bacteria</taxon>
        <taxon>Pseudomonadati</taxon>
        <taxon>Pseudomonadota</taxon>
        <taxon>Gammaproteobacteria</taxon>
        <taxon>Chromatiales</taxon>
        <taxon>Chromatiaceae</taxon>
        <taxon>Chromatium</taxon>
    </lineage>
</organism>
<evidence type="ECO:0000313" key="2">
    <source>
        <dbReference type="Proteomes" id="UP000239936"/>
    </source>
</evidence>
<dbReference type="Pfam" id="PF09867">
    <property type="entry name" value="TagF_N"/>
    <property type="match status" value="1"/>
</dbReference>
<proteinExistence type="predicted"/>
<dbReference type="NCBIfam" id="TIGR03373">
    <property type="entry name" value="VI_minor_4"/>
    <property type="match status" value="1"/>
</dbReference>
<dbReference type="Proteomes" id="UP000239936">
    <property type="component" value="Unassembled WGS sequence"/>
</dbReference>
<gene>
    <name evidence="1" type="ORF">CXB77_06185</name>
</gene>